<reference evidence="1" key="1">
    <citation type="submission" date="2022-07" db="EMBL/GenBank/DDBJ databases">
        <title>Multi-strain Analysis of Pseudomonas putida Reveals Metabolic and Genetic Diversity.</title>
        <authorList>
            <person name="Monk J.M."/>
        </authorList>
    </citation>
    <scope>NUCLEOTIDE SEQUENCE</scope>
    <source>
        <strain evidence="1">17633</strain>
    </source>
</reference>
<accession>A0A9X4D7R8</accession>
<evidence type="ECO:0000313" key="2">
    <source>
        <dbReference type="Proteomes" id="UP001150728"/>
    </source>
</evidence>
<gene>
    <name evidence="1" type="ORF">NP554_02315</name>
</gene>
<dbReference type="AlphaFoldDB" id="A0A9X4D7R8"/>
<name>A0A9X4D7R8_9PSED</name>
<comment type="caution">
    <text evidence="1">The sequence shown here is derived from an EMBL/GenBank/DDBJ whole genome shotgun (WGS) entry which is preliminary data.</text>
</comment>
<proteinExistence type="predicted"/>
<organism evidence="1 2">
    <name type="scientific">Pseudomonas asiatica</name>
    <dbReference type="NCBI Taxonomy" id="2219225"/>
    <lineage>
        <taxon>Bacteria</taxon>
        <taxon>Pseudomonadati</taxon>
        <taxon>Pseudomonadota</taxon>
        <taxon>Gammaproteobacteria</taxon>
        <taxon>Pseudomonadales</taxon>
        <taxon>Pseudomonadaceae</taxon>
        <taxon>Pseudomonas</taxon>
    </lineage>
</organism>
<evidence type="ECO:0000313" key="1">
    <source>
        <dbReference type="EMBL" id="MDD2110636.1"/>
    </source>
</evidence>
<dbReference type="Proteomes" id="UP001150728">
    <property type="component" value="Unassembled WGS sequence"/>
</dbReference>
<dbReference type="EMBL" id="JANIAM010000001">
    <property type="protein sequence ID" value="MDD2110636.1"/>
    <property type="molecule type" value="Genomic_DNA"/>
</dbReference>
<protein>
    <submittedName>
        <fullName evidence="1">Uncharacterized protein</fullName>
    </submittedName>
</protein>
<sequence>MAHLTDMEELIATISDAEIRDYMREAMSCYMAGAYRGSIVLSYIALFDDILVKLGELAKVNTVAKTISDEAFKKKANQDVYENFLIDQLTSKSLLSGLDGAFLTTLRILRNKSAHPSGHKPSAEEARFIFFETVSRFLSRPILSTTQLVDEILARLGNSNFFPNTDISEINAVTNEETSKLHDEALPQLIARLTKLVASGDANTSSNSSRFLLGLAKENKPLVTSEIKKKVIEAKADDPLYGELIIQLISANGKLFLGLPAVCIGRLRSIISKKIGTLTSALSETKLVHPVRALASIAKELKPEELFGTFEAEIRDLIKKRPYSQQTIKFVAQNKATLAPLYITELLADAGSSTFSVANSFAGVVDSLDAALSELLSDHECFQLIVAVSKAADFGAWSSAALESAKYSAIPKIRSSAINYINSNKPGAESYLVEKLKFNETADKFIESYLTDEKNA</sequence>
<dbReference type="RefSeq" id="WP_274119777.1">
    <property type="nucleotide sequence ID" value="NZ_JANIAM010000001.1"/>
</dbReference>